<dbReference type="PANTHER" id="PTHR43030">
    <property type="entry name" value="PHOSPHOENOLPYRUVATE SYNTHASE"/>
    <property type="match status" value="1"/>
</dbReference>
<evidence type="ECO:0000256" key="1">
    <source>
        <dbReference type="ARBA" id="ARBA00001946"/>
    </source>
</evidence>
<accession>A0A3B1DBP0</accession>
<evidence type="ECO:0000256" key="9">
    <source>
        <dbReference type="ARBA" id="ARBA00022777"/>
    </source>
</evidence>
<evidence type="ECO:0000256" key="7">
    <source>
        <dbReference type="ARBA" id="ARBA00022723"/>
    </source>
</evidence>
<evidence type="ECO:0000256" key="2">
    <source>
        <dbReference type="ARBA" id="ARBA00002988"/>
    </source>
</evidence>
<evidence type="ECO:0000256" key="4">
    <source>
        <dbReference type="ARBA" id="ARBA00007837"/>
    </source>
</evidence>
<dbReference type="Pfam" id="PF01326">
    <property type="entry name" value="PPDK_N"/>
    <property type="match status" value="1"/>
</dbReference>
<keyword evidence="8" id="KW-0547">Nucleotide-binding</keyword>
<evidence type="ECO:0000256" key="11">
    <source>
        <dbReference type="ARBA" id="ARBA00022842"/>
    </source>
</evidence>
<dbReference type="Gene3D" id="3.30.1490.20">
    <property type="entry name" value="ATP-grasp fold, A domain"/>
    <property type="match status" value="1"/>
</dbReference>
<sequence>EIIKSDESKVFDKVFMWQGDFRIIFGIIKYFEDRNNIEYDTKQVGVQVIILIEDSVRFYSSYLPLVYTEVVKQANRLMAEGVNLSDRFLKMRARPKIILCSTYEEAWTYYKKYEGNILGIISDVDFKKGGKQNKRAGLLFAKKVKEEYDDLPILLQSNNPKNKKYAHELGASFLLKSSNTLLDDLRKFMNEQFSFGDFIFRLSNGDEVGRASNLIELGEQLKVVPEESIAYHSSRNHFSNWLKARGEFWLAYQLRPRKVDHYRSMEALREDLIDAIRSYTKDRQQGVITDFDPDTFNKLSFFARIGGGSIGGKARGLGFFNNLLSKFNINRRFRDVNIWVPTTIVVAANIFDQFMEENDLVNFALKCEDDDEIRERFINTQKFPHRATRNLTRFLEIINEPLAVRSSSLLEDSQGQPFAGVYDTLMLPNNHPDPQIRLEQLINSIKQVYASTYFRRAKQYMKVTSYRLEEEKMAVIVQRMVGAVHNDKFYPEISGMAKSYNFYPAAPLKSEDGIVSAAFGLGKTIVEGGNTVRFCPKYPMHRLQHSTVEDVLNYSQKKYFALDMKGCGDKTFLMEDDLLKRYNIHEAEKDDTLALVASTYSHQNHTIYDGTSRDGLKIFTLNSMLKFKTFPLPEIIDVLLEMGRWGMGAPIEIEFAINLSPAKGELKEFGVLQMRPLVINTELEELDINGYSDNELLCRSDFVLGNGISNEIKDIVFVHINKYDRAKSRETAQDVAYFNAKLLKADKPYLLVGVGRWGSFDPWLGIPVTWDQISGAKAIIESNFHDFAVEPSQGSHFFQNLTSFKVGYFTVNNRAGKGFVDWNWLGKHRVKEKRGFVHHISLRYPLTIKINGHENKGLIIKPNVEKTKEE</sequence>
<dbReference type="EC" id="2.7.9.2" evidence="5"/>
<comment type="catalytic activity">
    <reaction evidence="13">
        <text>pyruvate + ATP + H2O = phosphoenolpyruvate + AMP + phosphate + 2 H(+)</text>
        <dbReference type="Rhea" id="RHEA:11364"/>
        <dbReference type="ChEBI" id="CHEBI:15361"/>
        <dbReference type="ChEBI" id="CHEBI:15377"/>
        <dbReference type="ChEBI" id="CHEBI:15378"/>
        <dbReference type="ChEBI" id="CHEBI:30616"/>
        <dbReference type="ChEBI" id="CHEBI:43474"/>
        <dbReference type="ChEBI" id="CHEBI:58702"/>
        <dbReference type="ChEBI" id="CHEBI:456215"/>
        <dbReference type="EC" id="2.7.9.2"/>
    </reaction>
</comment>
<comment type="pathway">
    <text evidence="3">Carbohydrate biosynthesis; gluconeogenesis.</text>
</comment>
<dbReference type="GO" id="GO:0008986">
    <property type="term" value="F:pyruvate, water dikinase activity"/>
    <property type="evidence" value="ECO:0007669"/>
    <property type="project" value="UniProtKB-EC"/>
</dbReference>
<dbReference type="AlphaFoldDB" id="A0A3B1DBP0"/>
<dbReference type="SUPFAM" id="SSF56059">
    <property type="entry name" value="Glutathione synthetase ATP-binding domain-like"/>
    <property type="match status" value="1"/>
</dbReference>
<dbReference type="InterPro" id="IPR006319">
    <property type="entry name" value="PEP_synth"/>
</dbReference>
<evidence type="ECO:0000259" key="14">
    <source>
        <dbReference type="Pfam" id="PF01326"/>
    </source>
</evidence>
<evidence type="ECO:0000313" key="15">
    <source>
        <dbReference type="EMBL" id="VAX26077.1"/>
    </source>
</evidence>
<keyword evidence="7" id="KW-0479">Metal-binding</keyword>
<dbReference type="EMBL" id="UOGD01000322">
    <property type="protein sequence ID" value="VAX26077.1"/>
    <property type="molecule type" value="Genomic_DNA"/>
</dbReference>
<dbReference type="GO" id="GO:0046872">
    <property type="term" value="F:metal ion binding"/>
    <property type="evidence" value="ECO:0007669"/>
    <property type="project" value="UniProtKB-KW"/>
</dbReference>
<evidence type="ECO:0000256" key="10">
    <source>
        <dbReference type="ARBA" id="ARBA00022840"/>
    </source>
</evidence>
<comment type="similarity">
    <text evidence="4">Belongs to the PEP-utilizing enzyme family.</text>
</comment>
<evidence type="ECO:0000256" key="13">
    <source>
        <dbReference type="ARBA" id="ARBA00047700"/>
    </source>
</evidence>
<dbReference type="InterPro" id="IPR013815">
    <property type="entry name" value="ATP_grasp_subdomain_1"/>
</dbReference>
<organism evidence="15">
    <name type="scientific">hydrothermal vent metagenome</name>
    <dbReference type="NCBI Taxonomy" id="652676"/>
    <lineage>
        <taxon>unclassified sequences</taxon>
        <taxon>metagenomes</taxon>
        <taxon>ecological metagenomes</taxon>
    </lineage>
</organism>
<feature type="domain" description="Pyruvate phosphate dikinase AMP/ATP-binding" evidence="14">
    <location>
        <begin position="309"/>
        <end position="681"/>
    </location>
</feature>
<dbReference type="InterPro" id="IPR002192">
    <property type="entry name" value="PPDK_AMP/ATP-bd"/>
</dbReference>
<keyword evidence="6" id="KW-0808">Transferase</keyword>
<keyword evidence="10" id="KW-0067">ATP-binding</keyword>
<evidence type="ECO:0000256" key="8">
    <source>
        <dbReference type="ARBA" id="ARBA00022741"/>
    </source>
</evidence>
<feature type="non-terminal residue" evidence="15">
    <location>
        <position position="1"/>
    </location>
</feature>
<comment type="cofactor">
    <cofactor evidence="1">
        <name>Mg(2+)</name>
        <dbReference type="ChEBI" id="CHEBI:18420"/>
    </cofactor>
</comment>
<evidence type="ECO:0000256" key="6">
    <source>
        <dbReference type="ARBA" id="ARBA00022679"/>
    </source>
</evidence>
<evidence type="ECO:0000256" key="5">
    <source>
        <dbReference type="ARBA" id="ARBA00011996"/>
    </source>
</evidence>
<proteinExistence type="inferred from homology"/>
<dbReference type="PANTHER" id="PTHR43030:SF1">
    <property type="entry name" value="PHOSPHOENOLPYRUVATE SYNTHASE"/>
    <property type="match status" value="1"/>
</dbReference>
<reference evidence="15" key="1">
    <citation type="submission" date="2018-06" db="EMBL/GenBank/DDBJ databases">
        <authorList>
            <person name="Zhirakovskaya E."/>
        </authorList>
    </citation>
    <scope>NUCLEOTIDE SEQUENCE</scope>
</reference>
<gene>
    <name evidence="15" type="ORF">MNBD_IGNAVI01-2308</name>
</gene>
<evidence type="ECO:0000256" key="12">
    <source>
        <dbReference type="ARBA" id="ARBA00033470"/>
    </source>
</evidence>
<name>A0A3B1DBP0_9ZZZZ</name>
<comment type="function">
    <text evidence="2">Catalyzes the phosphorylation of pyruvate to phosphoenolpyruvate.</text>
</comment>
<protein>
    <recommendedName>
        <fullName evidence="5">pyruvate, water dikinase</fullName>
        <ecNumber evidence="5">2.7.9.2</ecNumber>
    </recommendedName>
    <alternativeName>
        <fullName evidence="12">Pyruvate, water dikinase</fullName>
    </alternativeName>
</protein>
<dbReference type="GO" id="GO:0005524">
    <property type="term" value="F:ATP binding"/>
    <property type="evidence" value="ECO:0007669"/>
    <property type="project" value="UniProtKB-KW"/>
</dbReference>
<keyword evidence="15" id="KW-0670">Pyruvate</keyword>
<evidence type="ECO:0000256" key="3">
    <source>
        <dbReference type="ARBA" id="ARBA00004742"/>
    </source>
</evidence>
<keyword evidence="9 15" id="KW-0418">Kinase</keyword>
<keyword evidence="11" id="KW-0460">Magnesium</keyword>